<dbReference type="OrthoDB" id="5331848at2759"/>
<evidence type="ECO:0000259" key="7">
    <source>
        <dbReference type="Pfam" id="PF20684"/>
    </source>
</evidence>
<dbReference type="InterPro" id="IPR052337">
    <property type="entry name" value="SAT4-like"/>
</dbReference>
<proteinExistence type="inferred from homology"/>
<evidence type="ECO:0000256" key="3">
    <source>
        <dbReference type="ARBA" id="ARBA00022989"/>
    </source>
</evidence>
<dbReference type="InParanoid" id="A0A0C3GJK2"/>
<name>A0A0C3GJK2_OIDMZ</name>
<reference evidence="8 9" key="1">
    <citation type="submission" date="2014-04" db="EMBL/GenBank/DDBJ databases">
        <authorList>
            <consortium name="DOE Joint Genome Institute"/>
            <person name="Kuo A."/>
            <person name="Martino E."/>
            <person name="Perotto S."/>
            <person name="Kohler A."/>
            <person name="Nagy L.G."/>
            <person name="Floudas D."/>
            <person name="Copeland A."/>
            <person name="Barry K.W."/>
            <person name="Cichocki N."/>
            <person name="Veneault-Fourrey C."/>
            <person name="LaButti K."/>
            <person name="Lindquist E.A."/>
            <person name="Lipzen A."/>
            <person name="Lundell T."/>
            <person name="Morin E."/>
            <person name="Murat C."/>
            <person name="Sun H."/>
            <person name="Tunlid A."/>
            <person name="Henrissat B."/>
            <person name="Grigoriev I.V."/>
            <person name="Hibbett D.S."/>
            <person name="Martin F."/>
            <person name="Nordberg H.P."/>
            <person name="Cantor M.N."/>
            <person name="Hua S.X."/>
        </authorList>
    </citation>
    <scope>NUCLEOTIDE SEQUENCE [LARGE SCALE GENOMIC DNA]</scope>
    <source>
        <strain evidence="8 9">Zn</strain>
    </source>
</reference>
<dbReference type="HOGENOM" id="CLU_028200_3_7_1"/>
<evidence type="ECO:0000256" key="1">
    <source>
        <dbReference type="ARBA" id="ARBA00004141"/>
    </source>
</evidence>
<feature type="transmembrane region" description="Helical" evidence="6">
    <location>
        <begin position="255"/>
        <end position="275"/>
    </location>
</feature>
<feature type="transmembrane region" description="Helical" evidence="6">
    <location>
        <begin position="95"/>
        <end position="112"/>
    </location>
</feature>
<keyword evidence="9" id="KW-1185">Reference proteome</keyword>
<feature type="non-terminal residue" evidence="8">
    <location>
        <position position="1"/>
    </location>
</feature>
<evidence type="ECO:0000256" key="6">
    <source>
        <dbReference type="SAM" id="Phobius"/>
    </source>
</evidence>
<comment type="subcellular location">
    <subcellularLocation>
        <location evidence="1">Membrane</location>
        <topology evidence="1">Multi-pass membrane protein</topology>
    </subcellularLocation>
</comment>
<feature type="transmembrane region" description="Helical" evidence="6">
    <location>
        <begin position="189"/>
        <end position="209"/>
    </location>
</feature>
<dbReference type="InterPro" id="IPR049326">
    <property type="entry name" value="Rhodopsin_dom_fungi"/>
</dbReference>
<organism evidence="8 9">
    <name type="scientific">Oidiodendron maius (strain Zn)</name>
    <dbReference type="NCBI Taxonomy" id="913774"/>
    <lineage>
        <taxon>Eukaryota</taxon>
        <taxon>Fungi</taxon>
        <taxon>Dikarya</taxon>
        <taxon>Ascomycota</taxon>
        <taxon>Pezizomycotina</taxon>
        <taxon>Leotiomycetes</taxon>
        <taxon>Leotiomycetes incertae sedis</taxon>
        <taxon>Myxotrichaceae</taxon>
        <taxon>Oidiodendron</taxon>
    </lineage>
</organism>
<dbReference type="PANTHER" id="PTHR33048">
    <property type="entry name" value="PTH11-LIKE INTEGRAL MEMBRANE PROTEIN (AFU_ORTHOLOGUE AFUA_5G11245)"/>
    <property type="match status" value="1"/>
</dbReference>
<dbReference type="AlphaFoldDB" id="A0A0C3GJK2"/>
<evidence type="ECO:0000256" key="2">
    <source>
        <dbReference type="ARBA" id="ARBA00022692"/>
    </source>
</evidence>
<keyword evidence="4 6" id="KW-0472">Membrane</keyword>
<feature type="transmembrane region" description="Helical" evidence="6">
    <location>
        <begin position="216"/>
        <end position="235"/>
    </location>
</feature>
<dbReference type="Proteomes" id="UP000054321">
    <property type="component" value="Unassembled WGS sequence"/>
</dbReference>
<protein>
    <recommendedName>
        <fullName evidence="7">Rhodopsin domain-containing protein</fullName>
    </recommendedName>
</protein>
<dbReference type="STRING" id="913774.A0A0C3GJK2"/>
<evidence type="ECO:0000256" key="5">
    <source>
        <dbReference type="ARBA" id="ARBA00038359"/>
    </source>
</evidence>
<keyword evidence="2 6" id="KW-0812">Transmembrane</keyword>
<comment type="similarity">
    <text evidence="5">Belongs to the SAT4 family.</text>
</comment>
<dbReference type="EMBL" id="KN832884">
    <property type="protein sequence ID" value="KIM96320.1"/>
    <property type="molecule type" value="Genomic_DNA"/>
</dbReference>
<feature type="domain" description="Rhodopsin" evidence="7">
    <location>
        <begin position="30"/>
        <end position="279"/>
    </location>
</feature>
<dbReference type="Pfam" id="PF20684">
    <property type="entry name" value="Fung_rhodopsin"/>
    <property type="match status" value="1"/>
</dbReference>
<reference evidence="9" key="2">
    <citation type="submission" date="2015-01" db="EMBL/GenBank/DDBJ databases">
        <title>Evolutionary Origins and Diversification of the Mycorrhizal Mutualists.</title>
        <authorList>
            <consortium name="DOE Joint Genome Institute"/>
            <consortium name="Mycorrhizal Genomics Consortium"/>
            <person name="Kohler A."/>
            <person name="Kuo A."/>
            <person name="Nagy L.G."/>
            <person name="Floudas D."/>
            <person name="Copeland A."/>
            <person name="Barry K.W."/>
            <person name="Cichocki N."/>
            <person name="Veneault-Fourrey C."/>
            <person name="LaButti K."/>
            <person name="Lindquist E.A."/>
            <person name="Lipzen A."/>
            <person name="Lundell T."/>
            <person name="Morin E."/>
            <person name="Murat C."/>
            <person name="Riley R."/>
            <person name="Ohm R."/>
            <person name="Sun H."/>
            <person name="Tunlid A."/>
            <person name="Henrissat B."/>
            <person name="Grigoriev I.V."/>
            <person name="Hibbett D.S."/>
            <person name="Martin F."/>
        </authorList>
    </citation>
    <scope>NUCLEOTIDE SEQUENCE [LARGE SCALE GENOMIC DNA]</scope>
    <source>
        <strain evidence="9">Zn</strain>
    </source>
</reference>
<evidence type="ECO:0000256" key="4">
    <source>
        <dbReference type="ARBA" id="ARBA00023136"/>
    </source>
</evidence>
<gene>
    <name evidence="8" type="ORF">OIDMADRAFT_96815</name>
</gene>
<feature type="non-terminal residue" evidence="8">
    <location>
        <position position="319"/>
    </location>
</feature>
<accession>A0A0C3GJK2</accession>
<sequence length="319" mass="35652">PPPGGYEDRGPQMIAIYWIEAAIAILVVALRIWGRVVIRQVGADDYVMIFTLILFLILASISTYYASIGGLRHLFDLTADQQSQVIRINWVTQPWVIFGFATGKISVALLILRIIGPNAFWRRWILYFAMVTVLILNSIDCIITFTQCNPPKALWEPQLIAEGKAKCWNPHIQADYAIFLSSKLLAPSWNVMIDVMLAILPVTILYKLNLSLKKKLGLSALLGLGLVAAICGAIKTKFLAGLSARSDLTWETYNLFVWSGAELFVIIVCGSIPPIKPLYDMVFRKNHRGDYDYSGSSNRYIAEHSLKSARSDQPLEASD</sequence>
<feature type="transmembrane region" description="Helical" evidence="6">
    <location>
        <begin position="124"/>
        <end position="145"/>
    </location>
</feature>
<dbReference type="PANTHER" id="PTHR33048:SF146">
    <property type="entry name" value="INTEGRAL MEMBRANE PROTEIN"/>
    <property type="match status" value="1"/>
</dbReference>
<evidence type="ECO:0000313" key="8">
    <source>
        <dbReference type="EMBL" id="KIM96320.1"/>
    </source>
</evidence>
<keyword evidence="3 6" id="KW-1133">Transmembrane helix</keyword>
<feature type="transmembrane region" description="Helical" evidence="6">
    <location>
        <begin position="46"/>
        <end position="66"/>
    </location>
</feature>
<dbReference type="GO" id="GO:0016020">
    <property type="term" value="C:membrane"/>
    <property type="evidence" value="ECO:0007669"/>
    <property type="project" value="UniProtKB-SubCell"/>
</dbReference>
<feature type="transmembrane region" description="Helical" evidence="6">
    <location>
        <begin position="15"/>
        <end position="34"/>
    </location>
</feature>
<evidence type="ECO:0000313" key="9">
    <source>
        <dbReference type="Proteomes" id="UP000054321"/>
    </source>
</evidence>